<dbReference type="GeneID" id="9380225"/>
<keyword evidence="2" id="KW-1185">Reference proteome</keyword>
<proteinExistence type="predicted"/>
<dbReference type="RefSeq" id="XP_002910214.1">
    <property type="nucleotide sequence ID" value="XM_002910168.1"/>
</dbReference>
<gene>
    <name evidence="1" type="ORF">CC1G_15641</name>
</gene>
<dbReference type="Proteomes" id="UP000001861">
    <property type="component" value="Unassembled WGS sequence"/>
</dbReference>
<sequence length="83" mass="9595">MTDKPQDVPERRRIAQQEVVRKCQEFMKEIGPQPLFLFIPLEDPKQTFTLAPARRESGYQLNLSHFTTSTPPLSVLSKSIKPR</sequence>
<evidence type="ECO:0000313" key="1">
    <source>
        <dbReference type="EMBL" id="EFI26720.1"/>
    </source>
</evidence>
<dbReference type="KEGG" id="cci:CC1G_15641"/>
<dbReference type="HOGENOM" id="CLU_2542489_0_0_1"/>
<dbReference type="EMBL" id="AACS02000011">
    <property type="protein sequence ID" value="EFI26720.1"/>
    <property type="molecule type" value="Genomic_DNA"/>
</dbReference>
<organism evidence="1 2">
    <name type="scientific">Coprinopsis cinerea (strain Okayama-7 / 130 / ATCC MYA-4618 / FGSC 9003)</name>
    <name type="common">Inky cap fungus</name>
    <name type="synonym">Hormographiella aspergillata</name>
    <dbReference type="NCBI Taxonomy" id="240176"/>
    <lineage>
        <taxon>Eukaryota</taxon>
        <taxon>Fungi</taxon>
        <taxon>Dikarya</taxon>
        <taxon>Basidiomycota</taxon>
        <taxon>Agaricomycotina</taxon>
        <taxon>Agaricomycetes</taxon>
        <taxon>Agaricomycetidae</taxon>
        <taxon>Agaricales</taxon>
        <taxon>Agaricineae</taxon>
        <taxon>Psathyrellaceae</taxon>
        <taxon>Coprinopsis</taxon>
    </lineage>
</organism>
<dbReference type="VEuPathDB" id="FungiDB:CC1G_15641"/>
<name>D6RQA4_COPC7</name>
<dbReference type="InParanoid" id="D6RQA4"/>
<reference evidence="1 2" key="1">
    <citation type="journal article" date="2010" name="Proc. Natl. Acad. Sci. U.S.A.">
        <title>Insights into evolution of multicellular fungi from the assembled chromosomes of the mushroom Coprinopsis cinerea (Coprinus cinereus).</title>
        <authorList>
            <person name="Stajich J.E."/>
            <person name="Wilke S.K."/>
            <person name="Ahren D."/>
            <person name="Au C.H."/>
            <person name="Birren B.W."/>
            <person name="Borodovsky M."/>
            <person name="Burns C."/>
            <person name="Canback B."/>
            <person name="Casselton L.A."/>
            <person name="Cheng C.K."/>
            <person name="Deng J."/>
            <person name="Dietrich F.S."/>
            <person name="Fargo D.C."/>
            <person name="Farman M.L."/>
            <person name="Gathman A.C."/>
            <person name="Goldberg J."/>
            <person name="Guigo R."/>
            <person name="Hoegger P.J."/>
            <person name="Hooker J.B."/>
            <person name="Huggins A."/>
            <person name="James T.Y."/>
            <person name="Kamada T."/>
            <person name="Kilaru S."/>
            <person name="Kodira C."/>
            <person name="Kues U."/>
            <person name="Kupfer D."/>
            <person name="Kwan H.S."/>
            <person name="Lomsadze A."/>
            <person name="Li W."/>
            <person name="Lilly W.W."/>
            <person name="Ma L.J."/>
            <person name="Mackey A.J."/>
            <person name="Manning G."/>
            <person name="Martin F."/>
            <person name="Muraguchi H."/>
            <person name="Natvig D.O."/>
            <person name="Palmerini H."/>
            <person name="Ramesh M.A."/>
            <person name="Rehmeyer C.J."/>
            <person name="Roe B.A."/>
            <person name="Shenoy N."/>
            <person name="Stanke M."/>
            <person name="Ter-Hovhannisyan V."/>
            <person name="Tunlid A."/>
            <person name="Velagapudi R."/>
            <person name="Vision T.J."/>
            <person name="Zeng Q."/>
            <person name="Zolan M.E."/>
            <person name="Pukkila P.J."/>
        </authorList>
    </citation>
    <scope>NUCLEOTIDE SEQUENCE [LARGE SCALE GENOMIC DNA]</scope>
    <source>
        <strain evidence="2">Okayama-7 / 130 / ATCC MYA-4618 / FGSC 9003</strain>
    </source>
</reference>
<dbReference type="AlphaFoldDB" id="D6RQA4"/>
<accession>D6RQA4</accession>
<protein>
    <submittedName>
        <fullName evidence="1">Uncharacterized protein</fullName>
    </submittedName>
</protein>
<comment type="caution">
    <text evidence="1">The sequence shown here is derived from an EMBL/GenBank/DDBJ whole genome shotgun (WGS) entry which is preliminary data.</text>
</comment>
<evidence type="ECO:0000313" key="2">
    <source>
        <dbReference type="Proteomes" id="UP000001861"/>
    </source>
</evidence>